<dbReference type="InterPro" id="IPR043504">
    <property type="entry name" value="Peptidase_S1_PA_chymotrypsin"/>
</dbReference>
<evidence type="ECO:0000313" key="3">
    <source>
        <dbReference type="Proteomes" id="UP001282474"/>
    </source>
</evidence>
<keyword evidence="2" id="KW-0378">Hydrolase</keyword>
<keyword evidence="2" id="KW-0645">Protease</keyword>
<protein>
    <submittedName>
        <fullName evidence="2">Serine protease</fullName>
    </submittedName>
</protein>
<dbReference type="EMBL" id="JARAWJ010000001">
    <property type="protein sequence ID" value="MDX3035926.1"/>
    <property type="molecule type" value="Genomic_DNA"/>
</dbReference>
<proteinExistence type="predicted"/>
<dbReference type="GO" id="GO:0006508">
    <property type="term" value="P:proteolysis"/>
    <property type="evidence" value="ECO:0007669"/>
    <property type="project" value="UniProtKB-KW"/>
</dbReference>
<accession>A0ABU4MEN9</accession>
<keyword evidence="3" id="KW-1185">Reference proteome</keyword>
<dbReference type="SUPFAM" id="SSF50494">
    <property type="entry name" value="Trypsin-like serine proteases"/>
    <property type="match status" value="1"/>
</dbReference>
<organism evidence="2 3">
    <name type="scientific">Streptomyces caniscabiei</name>
    <dbReference type="NCBI Taxonomy" id="2746961"/>
    <lineage>
        <taxon>Bacteria</taxon>
        <taxon>Bacillati</taxon>
        <taxon>Actinomycetota</taxon>
        <taxon>Actinomycetes</taxon>
        <taxon>Kitasatosporales</taxon>
        <taxon>Streptomycetaceae</taxon>
        <taxon>Streptomyces</taxon>
    </lineage>
</organism>
<dbReference type="GO" id="GO:0008233">
    <property type="term" value="F:peptidase activity"/>
    <property type="evidence" value="ECO:0007669"/>
    <property type="project" value="UniProtKB-KW"/>
</dbReference>
<dbReference type="Pfam" id="PF13365">
    <property type="entry name" value="Trypsin_2"/>
    <property type="match status" value="1"/>
</dbReference>
<dbReference type="InterPro" id="IPR009003">
    <property type="entry name" value="Peptidase_S1_PA"/>
</dbReference>
<evidence type="ECO:0000256" key="1">
    <source>
        <dbReference type="SAM" id="MobiDB-lite"/>
    </source>
</evidence>
<feature type="compositionally biased region" description="Basic and acidic residues" evidence="1">
    <location>
        <begin position="7"/>
        <end position="21"/>
    </location>
</feature>
<dbReference type="Proteomes" id="UP001282474">
    <property type="component" value="Unassembled WGS sequence"/>
</dbReference>
<reference evidence="2 3" key="1">
    <citation type="journal article" date="2023" name="Microb. Genom.">
        <title>Mesoterricola silvestris gen. nov., sp. nov., Mesoterricola sediminis sp. nov., Geothrix oryzae sp. nov., Geothrix edaphica sp. nov., Geothrix rubra sp. nov., and Geothrix limicola sp. nov., six novel members of Acidobacteriota isolated from soils.</title>
        <authorList>
            <person name="Weisberg A.J."/>
            <person name="Pearce E."/>
            <person name="Kramer C.G."/>
            <person name="Chang J.H."/>
            <person name="Clarke C.R."/>
        </authorList>
    </citation>
    <scope>NUCLEOTIDE SEQUENCE [LARGE SCALE GENOMIC DNA]</scope>
    <source>
        <strain evidence="2 3">NE20-4-1</strain>
    </source>
</reference>
<dbReference type="RefSeq" id="WP_193381600.1">
    <property type="nucleotide sequence ID" value="NZ_JABXWF010000004.1"/>
</dbReference>
<dbReference type="Gene3D" id="2.40.10.10">
    <property type="entry name" value="Trypsin-like serine proteases"/>
    <property type="match status" value="2"/>
</dbReference>
<gene>
    <name evidence="2" type="ORF">PV383_01895</name>
</gene>
<feature type="region of interest" description="Disordered" evidence="1">
    <location>
        <begin position="1"/>
        <end position="22"/>
    </location>
</feature>
<name>A0ABU4MEN9_9ACTN</name>
<evidence type="ECO:0000313" key="2">
    <source>
        <dbReference type="EMBL" id="MDX3035926.1"/>
    </source>
</evidence>
<sequence length="576" mass="62066">MQRHRHGENPWRVRVDDDSGRPRGAGVLLDGRHVLTCAHVVAEAGASPDTADAHVRVTSAVCRPEWSVTARIEPGEWVYRNRTRRGDVALLRLDEPAPCDGGTRLWQAPVSGGRVRVYGFPRLEENGIGVDAEMAGSGSREGEWAQLNPVHGGRPWIERGFSGSGVVALDGDFAGRVVGIVVADFVDGDARAAWMLPTETVRGYLPGLEPYVQGAPTACLLPAGAAPPHHGLDDPLRLTLTQELVRLLSGGWSGTVVLTGGATETGTSWLVRLVRTADPVARAAISDLELSTAPRHTVLRLGSVDAAYDARGRTTAQVRHYVADRFGFPHDAADLLHRLTHRTPPVCLVLARVDRSAEPESLLRDLLRPLALRARTRGVRLVLGFDAAPPPGLPYEVALGSDMVDHPVDEDSPGPVPREDACETVERLSGAEDDASSLYARWGLSFLPSPRLPPRRAPQLRVRLAVAKGPGAHAELAAIAAAARSALREVAGAERELGQLVGRYDDLLHELEVHRVRARDAFGAEDAGLAARYGSATGPLRTVPVDLKAAQTAVAQYRDEVHRRIEQARRDSRGEV</sequence>
<comment type="caution">
    <text evidence="2">The sequence shown here is derived from an EMBL/GenBank/DDBJ whole genome shotgun (WGS) entry which is preliminary data.</text>
</comment>